<name>A0A9N8YW10_9GLOM</name>
<evidence type="ECO:0000313" key="2">
    <source>
        <dbReference type="Proteomes" id="UP000789342"/>
    </source>
</evidence>
<organism evidence="1 2">
    <name type="scientific">Acaulospora morrowiae</name>
    <dbReference type="NCBI Taxonomy" id="94023"/>
    <lineage>
        <taxon>Eukaryota</taxon>
        <taxon>Fungi</taxon>
        <taxon>Fungi incertae sedis</taxon>
        <taxon>Mucoromycota</taxon>
        <taxon>Glomeromycotina</taxon>
        <taxon>Glomeromycetes</taxon>
        <taxon>Diversisporales</taxon>
        <taxon>Acaulosporaceae</taxon>
        <taxon>Acaulospora</taxon>
    </lineage>
</organism>
<dbReference type="OrthoDB" id="2340555at2759"/>
<proteinExistence type="predicted"/>
<evidence type="ECO:0000313" key="1">
    <source>
        <dbReference type="EMBL" id="CAG8453167.1"/>
    </source>
</evidence>
<gene>
    <name evidence="1" type="ORF">AMORRO_LOCUS1002</name>
</gene>
<dbReference type="Proteomes" id="UP000789342">
    <property type="component" value="Unassembled WGS sequence"/>
</dbReference>
<protein>
    <submittedName>
        <fullName evidence="1">7103_t:CDS:1</fullName>
    </submittedName>
</protein>
<sequence length="187" mass="22289">MLEKLKYLLKKGSNSCLSNEIWVLILTIYLQEASFREIFRLRRTCKQWNEIIPVVVNGLISRNWSEEWEIQITSEDGICVSFITGIPYYDDFMNLVCFTNPVQSFLIDFSRNFFFHFTLYNNQQKVCETEHYIDVLGESLGEKIYHDLNNSIYCIGTLEGEYYDFIYWKVPPNWVFNQMGKFLESNK</sequence>
<accession>A0A9N8YW10</accession>
<dbReference type="EMBL" id="CAJVPV010000362">
    <property type="protein sequence ID" value="CAG8453167.1"/>
    <property type="molecule type" value="Genomic_DNA"/>
</dbReference>
<dbReference type="AlphaFoldDB" id="A0A9N8YW10"/>
<comment type="caution">
    <text evidence="1">The sequence shown here is derived from an EMBL/GenBank/DDBJ whole genome shotgun (WGS) entry which is preliminary data.</text>
</comment>
<dbReference type="CDD" id="cd09917">
    <property type="entry name" value="F-box_SF"/>
    <property type="match status" value="1"/>
</dbReference>
<keyword evidence="2" id="KW-1185">Reference proteome</keyword>
<reference evidence="1" key="1">
    <citation type="submission" date="2021-06" db="EMBL/GenBank/DDBJ databases">
        <authorList>
            <person name="Kallberg Y."/>
            <person name="Tangrot J."/>
            <person name="Rosling A."/>
        </authorList>
    </citation>
    <scope>NUCLEOTIDE SEQUENCE</scope>
    <source>
        <strain evidence="1">CL551</strain>
    </source>
</reference>